<gene>
    <name evidence="2" type="ORF">D9619_012449</name>
</gene>
<evidence type="ECO:0000313" key="3">
    <source>
        <dbReference type="Proteomes" id="UP000567179"/>
    </source>
</evidence>
<protein>
    <submittedName>
        <fullName evidence="2">Uncharacterized protein</fullName>
    </submittedName>
</protein>
<feature type="region of interest" description="Disordered" evidence="1">
    <location>
        <begin position="35"/>
        <end position="90"/>
    </location>
</feature>
<dbReference type="Proteomes" id="UP000567179">
    <property type="component" value="Unassembled WGS sequence"/>
</dbReference>
<sequence length="90" mass="9773">MFILLGSPFNRCFSDDSGAQVTKMDARIDDIVHPLPGTQNLPSTLDPTSTITPVANLRRPSRLHQHDQDLSTSPTGPTTSPLHTSSSRYG</sequence>
<feature type="compositionally biased region" description="Polar residues" evidence="1">
    <location>
        <begin position="37"/>
        <end position="53"/>
    </location>
</feature>
<feature type="compositionally biased region" description="Low complexity" evidence="1">
    <location>
        <begin position="71"/>
        <end position="90"/>
    </location>
</feature>
<proteinExistence type="predicted"/>
<organism evidence="2 3">
    <name type="scientific">Psilocybe cf. subviscida</name>
    <dbReference type="NCBI Taxonomy" id="2480587"/>
    <lineage>
        <taxon>Eukaryota</taxon>
        <taxon>Fungi</taxon>
        <taxon>Dikarya</taxon>
        <taxon>Basidiomycota</taxon>
        <taxon>Agaricomycotina</taxon>
        <taxon>Agaricomycetes</taxon>
        <taxon>Agaricomycetidae</taxon>
        <taxon>Agaricales</taxon>
        <taxon>Agaricineae</taxon>
        <taxon>Strophariaceae</taxon>
        <taxon>Psilocybe</taxon>
    </lineage>
</organism>
<dbReference type="AlphaFoldDB" id="A0A8H5ARJ7"/>
<name>A0A8H5ARJ7_9AGAR</name>
<dbReference type="EMBL" id="JAACJJ010000059">
    <property type="protein sequence ID" value="KAF5309564.1"/>
    <property type="molecule type" value="Genomic_DNA"/>
</dbReference>
<reference evidence="2 3" key="1">
    <citation type="journal article" date="2020" name="ISME J.">
        <title>Uncovering the hidden diversity of litter-decomposition mechanisms in mushroom-forming fungi.</title>
        <authorList>
            <person name="Floudas D."/>
            <person name="Bentzer J."/>
            <person name="Ahren D."/>
            <person name="Johansson T."/>
            <person name="Persson P."/>
            <person name="Tunlid A."/>
        </authorList>
    </citation>
    <scope>NUCLEOTIDE SEQUENCE [LARGE SCALE GENOMIC DNA]</scope>
    <source>
        <strain evidence="2 3">CBS 101986</strain>
    </source>
</reference>
<evidence type="ECO:0000313" key="2">
    <source>
        <dbReference type="EMBL" id="KAF5309564.1"/>
    </source>
</evidence>
<comment type="caution">
    <text evidence="2">The sequence shown here is derived from an EMBL/GenBank/DDBJ whole genome shotgun (WGS) entry which is preliminary data.</text>
</comment>
<keyword evidence="3" id="KW-1185">Reference proteome</keyword>
<evidence type="ECO:0000256" key="1">
    <source>
        <dbReference type="SAM" id="MobiDB-lite"/>
    </source>
</evidence>
<accession>A0A8H5ARJ7</accession>